<dbReference type="Pfam" id="PF07525">
    <property type="entry name" value="SOCS_box"/>
    <property type="match status" value="1"/>
</dbReference>
<comment type="caution">
    <text evidence="9">The sequence shown here is derived from an EMBL/GenBank/DDBJ whole genome shotgun (WGS) entry which is preliminary data.</text>
</comment>
<dbReference type="Gene3D" id="3.30.505.10">
    <property type="entry name" value="SH2 domain"/>
    <property type="match status" value="1"/>
</dbReference>
<feature type="domain" description="SH2" evidence="7">
    <location>
        <begin position="501"/>
        <end position="607"/>
    </location>
</feature>
<dbReference type="PANTHER" id="PTHR10155">
    <property type="entry name" value="PHOSPHATIDYLINOSITOL 3-KINASE REGULATORY SUBUNIT"/>
    <property type="match status" value="1"/>
</dbReference>
<evidence type="ECO:0000313" key="9">
    <source>
        <dbReference type="EMBL" id="KAJ3662882.1"/>
    </source>
</evidence>
<dbReference type="CDD" id="cd10388">
    <property type="entry name" value="SH2_SOCS7"/>
    <property type="match status" value="1"/>
</dbReference>
<protein>
    <recommendedName>
        <fullName evidence="11">Suppressor of cytokine signaling 7</fullName>
    </recommendedName>
</protein>
<sequence>MESPPSSTTWSEAFILSDDSGLLLTNSSISSGSMSGDSRSGPNRLPLEDSDCEEKSLSQYSLDGMSDIMCGENFNTLKKGPNWIDYSIKHSSPIEPPLEFQDKPTPHLLEDFFDCLTAQILNKAFEEFKDNELRRLKFLNHIARPSHHLLLGRPYYTPEFIPFSPCHGRPGSRSSLGSSRLSSSHNSLSVPAAHKVDDSSFITQAVSHDTLSSNQISDLYNVPFDSDMYAVPVDVIKPPIKPKRTQQNKKRRRNTSSGCREIEVARQCRNLSNKKNTLKTERYHWCLHKENKRHSVAGTSAPIEGEPIHMTLQDVRHYLQTLYSSSSDSSDHKEKIYRPRPPLIVTDKYATETNNTHAVREANYVASAAGRTKKNTFLINIKNKKVKDSCDNVGKQINISQATKPDKRKKAPAKFLSFKQTLCNMFRFKRFLSPEHVKCDVSDVQEKNNYSSNANLAEETHYNISSRALPPLPLKEKEEVVEEEQFLDFATSIQRVKDYGWYWGPLPSEVAEKILSNEPDGSFIVRDSSDDHYIFSLTFKLNNCVRHVRIDHDQGNFSFGSCTKFKSQTIVEFIENAVEHSRSGRYLFFLHRRPVIGPVRVQLLHPVSRFKQVQSLQHICRFAIHKVVRRDLIPSLPLPRRMIDYLNTPHYYSEHLIDVEDTSNEQVPPRNPTPAIRRDYQENEVQDPVIPNVPLNNYVVVNNTNPRQS</sequence>
<evidence type="ECO:0000256" key="4">
    <source>
        <dbReference type="ARBA" id="ARBA00022999"/>
    </source>
</evidence>
<dbReference type="AlphaFoldDB" id="A0AA38ITD8"/>
<keyword evidence="3" id="KW-0833">Ubl conjugation pathway</keyword>
<dbReference type="PANTHER" id="PTHR10155:SF5">
    <property type="entry name" value="SUPPRESSOR OF CYTOKINE SIGNALING 7"/>
    <property type="match status" value="1"/>
</dbReference>
<dbReference type="InterPro" id="IPR035866">
    <property type="entry name" value="SOCS7_SH2"/>
</dbReference>
<dbReference type="SMART" id="SM00252">
    <property type="entry name" value="SH2"/>
    <property type="match status" value="1"/>
</dbReference>
<dbReference type="SUPFAM" id="SSF55550">
    <property type="entry name" value="SH2 domain"/>
    <property type="match status" value="1"/>
</dbReference>
<dbReference type="PROSITE" id="PS50001">
    <property type="entry name" value="SH2"/>
    <property type="match status" value="1"/>
</dbReference>
<keyword evidence="4 5" id="KW-0727">SH2 domain</keyword>
<evidence type="ECO:0000259" key="7">
    <source>
        <dbReference type="PROSITE" id="PS50001"/>
    </source>
</evidence>
<dbReference type="GO" id="GO:0009968">
    <property type="term" value="P:negative regulation of signal transduction"/>
    <property type="evidence" value="ECO:0007669"/>
    <property type="project" value="UniProtKB-KW"/>
</dbReference>
<dbReference type="PROSITE" id="PS50225">
    <property type="entry name" value="SOCS"/>
    <property type="match status" value="1"/>
</dbReference>
<dbReference type="EMBL" id="JALNTZ010000002">
    <property type="protein sequence ID" value="KAJ3662882.1"/>
    <property type="molecule type" value="Genomic_DNA"/>
</dbReference>
<feature type="compositionally biased region" description="Low complexity" evidence="6">
    <location>
        <begin position="27"/>
        <end position="41"/>
    </location>
</feature>
<dbReference type="SUPFAM" id="SSF158235">
    <property type="entry name" value="SOCS box-like"/>
    <property type="match status" value="1"/>
</dbReference>
<dbReference type="InterPro" id="IPR036860">
    <property type="entry name" value="SH2_dom_sf"/>
</dbReference>
<feature type="region of interest" description="Disordered" evidence="6">
    <location>
        <begin position="27"/>
        <end position="50"/>
    </location>
</feature>
<evidence type="ECO:0000256" key="5">
    <source>
        <dbReference type="PROSITE-ProRule" id="PRU00191"/>
    </source>
</evidence>
<evidence type="ECO:0000313" key="10">
    <source>
        <dbReference type="Proteomes" id="UP001168821"/>
    </source>
</evidence>
<evidence type="ECO:0000256" key="6">
    <source>
        <dbReference type="SAM" id="MobiDB-lite"/>
    </source>
</evidence>
<evidence type="ECO:0000256" key="1">
    <source>
        <dbReference type="ARBA" id="ARBA00022604"/>
    </source>
</evidence>
<dbReference type="Proteomes" id="UP001168821">
    <property type="component" value="Unassembled WGS sequence"/>
</dbReference>
<dbReference type="SMART" id="SM00969">
    <property type="entry name" value="SOCS_box"/>
    <property type="match status" value="1"/>
</dbReference>
<organism evidence="9 10">
    <name type="scientific">Zophobas morio</name>
    <dbReference type="NCBI Taxonomy" id="2755281"/>
    <lineage>
        <taxon>Eukaryota</taxon>
        <taxon>Metazoa</taxon>
        <taxon>Ecdysozoa</taxon>
        <taxon>Arthropoda</taxon>
        <taxon>Hexapoda</taxon>
        <taxon>Insecta</taxon>
        <taxon>Pterygota</taxon>
        <taxon>Neoptera</taxon>
        <taxon>Endopterygota</taxon>
        <taxon>Coleoptera</taxon>
        <taxon>Polyphaga</taxon>
        <taxon>Cucujiformia</taxon>
        <taxon>Tenebrionidae</taxon>
        <taxon>Zophobas</taxon>
    </lineage>
</organism>
<keyword evidence="10" id="KW-1185">Reference proteome</keyword>
<evidence type="ECO:0000256" key="3">
    <source>
        <dbReference type="ARBA" id="ARBA00022786"/>
    </source>
</evidence>
<dbReference type="Pfam" id="PF00017">
    <property type="entry name" value="SH2"/>
    <property type="match status" value="1"/>
</dbReference>
<keyword evidence="1" id="KW-0341">Growth regulation</keyword>
<evidence type="ECO:0008006" key="11">
    <source>
        <dbReference type="Google" id="ProtNLM"/>
    </source>
</evidence>
<dbReference type="GO" id="GO:0046935">
    <property type="term" value="F:1-phosphatidylinositol-3-kinase regulator activity"/>
    <property type="evidence" value="ECO:0007669"/>
    <property type="project" value="TreeGrafter"/>
</dbReference>
<feature type="domain" description="SOCS box" evidence="8">
    <location>
        <begin position="602"/>
        <end position="652"/>
    </location>
</feature>
<dbReference type="InterPro" id="IPR001496">
    <property type="entry name" value="SOCS_box"/>
</dbReference>
<dbReference type="InterPro" id="IPR000980">
    <property type="entry name" value="SH2"/>
</dbReference>
<dbReference type="InterPro" id="IPR037346">
    <property type="entry name" value="SOCS7_SOCS"/>
</dbReference>
<dbReference type="InterPro" id="IPR036036">
    <property type="entry name" value="SOCS_box-like_dom_sf"/>
</dbReference>
<evidence type="ECO:0000259" key="8">
    <source>
        <dbReference type="PROSITE" id="PS50225"/>
    </source>
</evidence>
<proteinExistence type="predicted"/>
<dbReference type="CDD" id="cd03741">
    <property type="entry name" value="SOCS_SOCS7"/>
    <property type="match status" value="1"/>
</dbReference>
<evidence type="ECO:0000256" key="2">
    <source>
        <dbReference type="ARBA" id="ARBA00022700"/>
    </source>
</evidence>
<name>A0AA38ITD8_9CUCU</name>
<dbReference type="GO" id="GO:0046854">
    <property type="term" value="P:phosphatidylinositol phosphate biosynthetic process"/>
    <property type="evidence" value="ECO:0007669"/>
    <property type="project" value="TreeGrafter"/>
</dbReference>
<dbReference type="GO" id="GO:0005942">
    <property type="term" value="C:phosphatidylinositol 3-kinase complex"/>
    <property type="evidence" value="ECO:0007669"/>
    <property type="project" value="TreeGrafter"/>
</dbReference>
<accession>A0AA38ITD8</accession>
<keyword evidence="2" id="KW-0734">Signal transduction inhibitor</keyword>
<dbReference type="GO" id="GO:0035556">
    <property type="term" value="P:intracellular signal transduction"/>
    <property type="evidence" value="ECO:0007669"/>
    <property type="project" value="InterPro"/>
</dbReference>
<dbReference type="SMART" id="SM00253">
    <property type="entry name" value="SOCS"/>
    <property type="match status" value="1"/>
</dbReference>
<gene>
    <name evidence="9" type="ORF">Zmor_007200</name>
</gene>
<reference evidence="9" key="1">
    <citation type="journal article" date="2023" name="G3 (Bethesda)">
        <title>Whole genome assemblies of Zophobas morio and Tenebrio molitor.</title>
        <authorList>
            <person name="Kaur S."/>
            <person name="Stinson S.A."/>
            <person name="diCenzo G.C."/>
        </authorList>
    </citation>
    <scope>NUCLEOTIDE SEQUENCE</scope>
    <source>
        <strain evidence="9">QUZm001</strain>
    </source>
</reference>